<dbReference type="InterPro" id="IPR011029">
    <property type="entry name" value="DEATH-like_dom_sf"/>
</dbReference>
<dbReference type="SUPFAM" id="SSF47986">
    <property type="entry name" value="DEATH domain"/>
    <property type="match status" value="1"/>
</dbReference>
<dbReference type="PANTHER" id="PTHR22845:SF5">
    <property type="entry name" value="APOPTOTIC PROTEASE-ACTIVATING FACTOR 1"/>
    <property type="match status" value="1"/>
</dbReference>
<reference evidence="4 5" key="1">
    <citation type="submission" date="2014-03" db="EMBL/GenBank/DDBJ databases">
        <title>Draft genome of the hookworm Oesophagostomum dentatum.</title>
        <authorList>
            <person name="Mitreva M."/>
        </authorList>
    </citation>
    <scope>NUCLEOTIDE SEQUENCE [LARGE SCALE GENOMIC DNA]</scope>
    <source>
        <strain evidence="4 5">OD-Hann</strain>
    </source>
</reference>
<accession>A0A0B1SN82</accession>
<gene>
    <name evidence="4" type="ORF">OESDEN_14926</name>
</gene>
<dbReference type="InterPro" id="IPR036388">
    <property type="entry name" value="WH-like_DNA-bd_sf"/>
</dbReference>
<dbReference type="Gene3D" id="1.10.10.10">
    <property type="entry name" value="Winged helix-like DNA-binding domain superfamily/Winged helix DNA-binding domain"/>
    <property type="match status" value="1"/>
</dbReference>
<dbReference type="InterPro" id="IPR027417">
    <property type="entry name" value="P-loop_NTPase"/>
</dbReference>
<dbReference type="Gene3D" id="1.10.533.10">
    <property type="entry name" value="Death Domain, Fas"/>
    <property type="match status" value="1"/>
</dbReference>
<dbReference type="SUPFAM" id="SSF52540">
    <property type="entry name" value="P-loop containing nucleoside triphosphate hydrolases"/>
    <property type="match status" value="1"/>
</dbReference>
<feature type="domain" description="NB-ARC" evidence="3">
    <location>
        <begin position="135"/>
        <end position="298"/>
    </location>
</feature>
<dbReference type="GO" id="GO:0043531">
    <property type="term" value="F:ADP binding"/>
    <property type="evidence" value="ECO:0007669"/>
    <property type="project" value="InterPro"/>
</dbReference>
<dbReference type="Proteomes" id="UP000053660">
    <property type="component" value="Unassembled WGS sequence"/>
</dbReference>
<proteinExistence type="predicted"/>
<evidence type="ECO:0000256" key="2">
    <source>
        <dbReference type="SAM" id="Coils"/>
    </source>
</evidence>
<keyword evidence="1" id="KW-0053">Apoptosis</keyword>
<dbReference type="EMBL" id="KN564233">
    <property type="protein sequence ID" value="KHJ85351.1"/>
    <property type="molecule type" value="Genomic_DNA"/>
</dbReference>
<sequence>MLSEPECRVLSSVFDTLLLDFDPKDAVIFLESAGLLTEDLAEKIESKATRLERLRELLRIYRRRATDCELLISYFEYAGQEHIANAMRHDLEHVLDGYGAPDVVPRFPHHLRLRKLLAGGVPRVFQHVKREGLQMQVAKTLRERADLDSFFVVLHGIAGCGKSSLAAALFAEVPDLLGNCFESVVWLRDSTTEPSRTRYLFADLLLMLWDDATSDPPRVDDMSSVYLYKQIEEALIDRPNVIVVLDDVVQKETIKFANQLGLRVLATTRNAELFASATCSVDVIHVGGVTLEEAEELLDLDDDTPSVGSTLKAHTAISDALSICSGNVALLNILKKLSAGRAERLTTFCRRVKTRGLSAVTATTAFEYESMHAALSISVERLPACDRDTLACAVVLPSEQEIPLEVRLI</sequence>
<evidence type="ECO:0000313" key="4">
    <source>
        <dbReference type="EMBL" id="KHJ85351.1"/>
    </source>
</evidence>
<feature type="coiled-coil region" evidence="2">
    <location>
        <begin position="37"/>
        <end position="64"/>
    </location>
</feature>
<evidence type="ECO:0000256" key="1">
    <source>
        <dbReference type="ARBA" id="ARBA00022703"/>
    </source>
</evidence>
<organism evidence="4 5">
    <name type="scientific">Oesophagostomum dentatum</name>
    <name type="common">Nodular worm</name>
    <dbReference type="NCBI Taxonomy" id="61180"/>
    <lineage>
        <taxon>Eukaryota</taxon>
        <taxon>Metazoa</taxon>
        <taxon>Ecdysozoa</taxon>
        <taxon>Nematoda</taxon>
        <taxon>Chromadorea</taxon>
        <taxon>Rhabditida</taxon>
        <taxon>Rhabditina</taxon>
        <taxon>Rhabditomorpha</taxon>
        <taxon>Strongyloidea</taxon>
        <taxon>Strongylidae</taxon>
        <taxon>Oesophagostomum</taxon>
    </lineage>
</organism>
<dbReference type="GO" id="GO:0006915">
    <property type="term" value="P:apoptotic process"/>
    <property type="evidence" value="ECO:0007669"/>
    <property type="project" value="UniProtKB-KW"/>
</dbReference>
<protein>
    <submittedName>
        <fullName evidence="4">NB-ARC domain protein</fullName>
    </submittedName>
</protein>
<dbReference type="AlphaFoldDB" id="A0A0B1SN82"/>
<dbReference type="Pfam" id="PF00931">
    <property type="entry name" value="NB-ARC"/>
    <property type="match status" value="1"/>
</dbReference>
<keyword evidence="5" id="KW-1185">Reference proteome</keyword>
<keyword evidence="2" id="KW-0175">Coiled coil</keyword>
<dbReference type="OrthoDB" id="1357022at2759"/>
<dbReference type="InterPro" id="IPR002182">
    <property type="entry name" value="NB-ARC"/>
</dbReference>
<evidence type="ECO:0000313" key="5">
    <source>
        <dbReference type="Proteomes" id="UP000053660"/>
    </source>
</evidence>
<name>A0A0B1SN82_OESDE</name>
<evidence type="ECO:0000259" key="3">
    <source>
        <dbReference type="Pfam" id="PF00931"/>
    </source>
</evidence>
<dbReference type="PANTHER" id="PTHR22845">
    <property type="entry name" value="APOPTOTIC PROTEASE-ACTIVATING FACTOR 1"/>
    <property type="match status" value="1"/>
</dbReference>
<dbReference type="GO" id="GO:0005829">
    <property type="term" value="C:cytosol"/>
    <property type="evidence" value="ECO:0007669"/>
    <property type="project" value="UniProtKB-ARBA"/>
</dbReference>
<dbReference type="Gene3D" id="3.40.50.300">
    <property type="entry name" value="P-loop containing nucleotide triphosphate hydrolases"/>
    <property type="match status" value="1"/>
</dbReference>